<dbReference type="Pfam" id="PF01263">
    <property type="entry name" value="Aldose_epim"/>
    <property type="match status" value="1"/>
</dbReference>
<dbReference type="InterPro" id="IPR014718">
    <property type="entry name" value="GH-type_carb-bd"/>
</dbReference>
<dbReference type="RefSeq" id="WP_323699065.1">
    <property type="nucleotide sequence ID" value="NZ_JAYGIL010000041.1"/>
</dbReference>
<dbReference type="InterPro" id="IPR011013">
    <property type="entry name" value="Gal_mutarotase_sf_dom"/>
</dbReference>
<evidence type="ECO:0000256" key="2">
    <source>
        <dbReference type="ARBA" id="ARBA00011245"/>
    </source>
</evidence>
<dbReference type="SUPFAM" id="SSF74650">
    <property type="entry name" value="Galactose mutarotase-like"/>
    <property type="match status" value="1"/>
</dbReference>
<proteinExistence type="predicted"/>
<comment type="cofactor">
    <cofactor evidence="1">
        <name>Ca(2+)</name>
        <dbReference type="ChEBI" id="CHEBI:29108"/>
    </cofactor>
</comment>
<organism evidence="4 5">
    <name type="scientific">Arcicella gelida</name>
    <dbReference type="NCBI Taxonomy" id="2984195"/>
    <lineage>
        <taxon>Bacteria</taxon>
        <taxon>Pseudomonadati</taxon>
        <taxon>Bacteroidota</taxon>
        <taxon>Cytophagia</taxon>
        <taxon>Cytophagales</taxon>
        <taxon>Flectobacillaceae</taxon>
        <taxon>Arcicella</taxon>
    </lineage>
</organism>
<dbReference type="Gene3D" id="2.70.98.10">
    <property type="match status" value="1"/>
</dbReference>
<dbReference type="EMBL" id="JAYGIL010000041">
    <property type="protein sequence ID" value="MEA5405662.1"/>
    <property type="molecule type" value="Genomic_DNA"/>
</dbReference>
<dbReference type="Proteomes" id="UP001303899">
    <property type="component" value="Unassembled WGS sequence"/>
</dbReference>
<dbReference type="PANTHER" id="PTHR10091:SF0">
    <property type="entry name" value="GALACTOSE MUTAROTASE"/>
    <property type="match status" value="1"/>
</dbReference>
<comment type="subunit">
    <text evidence="2">Monomer.</text>
</comment>
<keyword evidence="3" id="KW-0106">Calcium</keyword>
<evidence type="ECO:0000313" key="4">
    <source>
        <dbReference type="EMBL" id="MEA5405662.1"/>
    </source>
</evidence>
<evidence type="ECO:0000256" key="3">
    <source>
        <dbReference type="ARBA" id="ARBA00022837"/>
    </source>
</evidence>
<name>A0ABU5SB36_9BACT</name>
<accession>A0ABU5SB36</accession>
<sequence length="314" mass="35121">MKITKEAFGRFTEYVLSNPTTGETVNILPELGGIIRKMVFRKNENLFNVIVCADTDEQLIQQMAAYPSAHLFPWGNRVRNGRYYFEGDTYQLPINEVALHNAIHGFVAFANFEVIEEISTDTEASIILRYQYKGNYFGYPFPFVLEITNTLSAEKGFTLTYSIKNAGTKTMPMVLGWHPYFKIEGETADDWRIDFPAIEQSIPDEQLISVETKSVDFSEGIILDGQDLNAVFAVKPAEKVEAVLHSIQKDVSLTLWQEGLKGQFSFIVVYIPEARNCVAIEPMTGNTNAFNSGDGLLTLSAGETYQVSCGVTLS</sequence>
<reference evidence="4 5" key="1">
    <citation type="submission" date="2023-12" db="EMBL/GenBank/DDBJ databases">
        <title>Novel species of the genus Arcicella isolated from rivers.</title>
        <authorList>
            <person name="Lu H."/>
        </authorList>
    </citation>
    <scope>NUCLEOTIDE SEQUENCE [LARGE SCALE GENOMIC DNA]</scope>
    <source>
        <strain evidence="4 5">DC2W</strain>
    </source>
</reference>
<evidence type="ECO:0008006" key="6">
    <source>
        <dbReference type="Google" id="ProtNLM"/>
    </source>
</evidence>
<dbReference type="PANTHER" id="PTHR10091">
    <property type="entry name" value="ALDOSE-1-EPIMERASE"/>
    <property type="match status" value="1"/>
</dbReference>
<dbReference type="InterPro" id="IPR008183">
    <property type="entry name" value="Aldose_1/G6P_1-epimerase"/>
</dbReference>
<comment type="caution">
    <text evidence="4">The sequence shown here is derived from an EMBL/GenBank/DDBJ whole genome shotgun (WGS) entry which is preliminary data.</text>
</comment>
<evidence type="ECO:0000313" key="5">
    <source>
        <dbReference type="Proteomes" id="UP001303899"/>
    </source>
</evidence>
<evidence type="ECO:0000256" key="1">
    <source>
        <dbReference type="ARBA" id="ARBA00001913"/>
    </source>
</evidence>
<gene>
    <name evidence="4" type="ORF">VB776_22175</name>
</gene>
<keyword evidence="5" id="KW-1185">Reference proteome</keyword>
<protein>
    <recommendedName>
        <fullName evidence="6">Aldose 1-epimerase</fullName>
    </recommendedName>
</protein>